<comment type="caution">
    <text evidence="1">The sequence shown here is derived from an EMBL/GenBank/DDBJ whole genome shotgun (WGS) entry which is preliminary data.</text>
</comment>
<sequence>MLRASHQIIKLTSHRVYLDSFATTAAPLPKVTLVSCPWFPMPEAENQWILQPPADALINSTNMFALPTGNTDYITEK</sequence>
<dbReference type="EMBL" id="JAFFGZ010000008">
    <property type="protein sequence ID" value="KAK4640191.1"/>
    <property type="molecule type" value="Genomic_DNA"/>
</dbReference>
<evidence type="ECO:0000313" key="2">
    <source>
        <dbReference type="Proteomes" id="UP001322138"/>
    </source>
</evidence>
<dbReference type="Proteomes" id="UP001322138">
    <property type="component" value="Unassembled WGS sequence"/>
</dbReference>
<dbReference type="GeneID" id="87892292"/>
<gene>
    <name evidence="1" type="ORF">QC761_0089420</name>
</gene>
<name>A0ABR0F971_9PEZI</name>
<dbReference type="RefSeq" id="XP_062729167.1">
    <property type="nucleotide sequence ID" value="XM_062872946.1"/>
</dbReference>
<protein>
    <submittedName>
        <fullName evidence="1">Uncharacterized protein</fullName>
    </submittedName>
</protein>
<evidence type="ECO:0000313" key="1">
    <source>
        <dbReference type="EMBL" id="KAK4640191.1"/>
    </source>
</evidence>
<accession>A0ABR0F971</accession>
<keyword evidence="2" id="KW-1185">Reference proteome</keyword>
<reference evidence="1 2" key="1">
    <citation type="journal article" date="2023" name="bioRxiv">
        <title>High-quality genome assemblies of four members of thePodospora anserinaspecies complex.</title>
        <authorList>
            <person name="Ament-Velasquez S.L."/>
            <person name="Vogan A.A."/>
            <person name="Wallerman O."/>
            <person name="Hartmann F."/>
            <person name="Gautier V."/>
            <person name="Silar P."/>
            <person name="Giraud T."/>
            <person name="Johannesson H."/>
        </authorList>
    </citation>
    <scope>NUCLEOTIDE SEQUENCE [LARGE SCALE GENOMIC DNA]</scope>
    <source>
        <strain evidence="1 2">CBS 112042</strain>
    </source>
</reference>
<proteinExistence type="predicted"/>
<organism evidence="1 2">
    <name type="scientific">Podospora bellae-mahoneyi</name>
    <dbReference type="NCBI Taxonomy" id="2093777"/>
    <lineage>
        <taxon>Eukaryota</taxon>
        <taxon>Fungi</taxon>
        <taxon>Dikarya</taxon>
        <taxon>Ascomycota</taxon>
        <taxon>Pezizomycotina</taxon>
        <taxon>Sordariomycetes</taxon>
        <taxon>Sordariomycetidae</taxon>
        <taxon>Sordariales</taxon>
        <taxon>Podosporaceae</taxon>
        <taxon>Podospora</taxon>
    </lineage>
</organism>